<dbReference type="Pfam" id="PF01696">
    <property type="entry name" value="Adeno_E1B_55K"/>
    <property type="match status" value="1"/>
</dbReference>
<accession>A0A7R7FSN3</accession>
<proteinExistence type="predicted"/>
<dbReference type="InterPro" id="IPR011050">
    <property type="entry name" value="Pectin_lyase_fold/virulence"/>
</dbReference>
<evidence type="ECO:0000313" key="2">
    <source>
        <dbReference type="Proteomes" id="UP000595620"/>
    </source>
</evidence>
<organism evidence="1">
    <name type="scientific">Bovine adenovirus 7</name>
    <name type="common">BAdV-7</name>
    <dbReference type="NCBI Taxonomy" id="10511"/>
    <lineage>
        <taxon>Viruses</taxon>
        <taxon>Varidnaviria</taxon>
        <taxon>Bamfordvirae</taxon>
        <taxon>Preplasmiviricota</taxon>
        <taxon>Polisuviricotina</taxon>
        <taxon>Pharingeaviricetes</taxon>
        <taxon>Rowavirales</taxon>
        <taxon>Adenoviridae</taxon>
        <taxon>Barthadenovirus</taxon>
        <taxon>Barthadenovirus bosseptimum</taxon>
        <taxon>Bovine adenovirus F</taxon>
    </lineage>
</organism>
<reference evidence="1" key="1">
    <citation type="submission" date="2020-12" db="EMBL/GenBank/DDBJ databases">
        <title>Complete genome sequence of bovine adenovirus type 7 strain Fukuroi.</title>
        <authorList>
            <person name="Kumagai A."/>
            <person name="Hatama S."/>
        </authorList>
    </citation>
    <scope>NUCLEOTIDE SEQUENCE [LARGE SCALE GENOMIC DNA]</scope>
    <source>
        <strain evidence="1">Fukuroi</strain>
    </source>
</reference>
<name>A0A7R7FSN3_ADEB7</name>
<sequence>MTSTSFPLQFPFVSKPVVSWSQNVPVAEIIEEETNFAVLKPDQDPSSFLEKHSVVYLQPHAVYDWRTVLIRKPTQIHGQGATVRLNGQGPILQIQGEHSIPDDIYVHLENITFVGSDFPSRHERMNKDFQFHSAVWITNAWKTTITQCNFKNFKGAALWYNDTIDYWNSRQWSQQHFITHSRFTGCRIGVANTGGSEYSLCNNNLFFDCQVCFNVIGANWAHNDNVIVNCRCAYLHLGANMWYQGTSRNHNPAKGSFNNNTINHADYGGNLWPTEFVLQNGDTINLAGFYFDDQAELPPTYTGNNQWYGDVNIVNFSTARNDKWCITGCNFYGVTAGQDNAGQVQVSEAVKNKVYFIGCSGNNVILKNVVEENMTPKFGRIQ</sequence>
<protein>
    <submittedName>
        <fullName evidence="1">E1B 55K protein</fullName>
    </submittedName>
</protein>
<evidence type="ECO:0000313" key="1">
    <source>
        <dbReference type="EMBL" id="BCO10919.1"/>
    </source>
</evidence>
<organismHost>
    <name type="scientific">Bos taurus</name>
    <name type="common">Bovine</name>
    <dbReference type="NCBI Taxonomy" id="9913"/>
</organismHost>
<dbReference type="Proteomes" id="UP000595620">
    <property type="component" value="Segment"/>
</dbReference>
<dbReference type="InterPro" id="IPR002612">
    <property type="entry name" value="Adeno_E1B_55kDa"/>
</dbReference>
<gene>
    <name evidence="1" type="primary">E1B 55K</name>
</gene>
<dbReference type="EMBL" id="LC597488">
    <property type="protein sequence ID" value="BCO10919.1"/>
    <property type="molecule type" value="Genomic_DNA"/>
</dbReference>
<keyword evidence="2" id="KW-1185">Reference proteome</keyword>
<dbReference type="SUPFAM" id="SSF51126">
    <property type="entry name" value="Pectin lyase-like"/>
    <property type="match status" value="1"/>
</dbReference>